<keyword evidence="3" id="KW-0472">Membrane</keyword>
<protein>
    <recommendedName>
        <fullName evidence="5">Plastocyanin-like domain-containing protein</fullName>
    </recommendedName>
</protein>
<dbReference type="InterPro" id="IPR008972">
    <property type="entry name" value="Cupredoxin"/>
</dbReference>
<dbReference type="PANTHER" id="PTHR11709">
    <property type="entry name" value="MULTI-COPPER OXIDASE"/>
    <property type="match status" value="1"/>
</dbReference>
<evidence type="ECO:0000256" key="2">
    <source>
        <dbReference type="SAM" id="MobiDB-lite"/>
    </source>
</evidence>
<dbReference type="GO" id="GO:0016491">
    <property type="term" value="F:oxidoreductase activity"/>
    <property type="evidence" value="ECO:0007669"/>
    <property type="project" value="InterPro"/>
</dbReference>
<feature type="transmembrane region" description="Helical" evidence="3">
    <location>
        <begin position="656"/>
        <end position="678"/>
    </location>
</feature>
<evidence type="ECO:0000256" key="3">
    <source>
        <dbReference type="SAM" id="Phobius"/>
    </source>
</evidence>
<evidence type="ECO:0000256" key="4">
    <source>
        <dbReference type="SAM" id="SignalP"/>
    </source>
</evidence>
<feature type="signal peptide" evidence="4">
    <location>
        <begin position="1"/>
        <end position="22"/>
    </location>
</feature>
<dbReference type="PANTHER" id="PTHR11709:SF518">
    <property type="entry name" value="MULTICOPPER OXIDASE"/>
    <property type="match status" value="1"/>
</dbReference>
<dbReference type="Gene3D" id="2.60.40.420">
    <property type="entry name" value="Cupredoxins - blue copper proteins"/>
    <property type="match status" value="3"/>
</dbReference>
<dbReference type="EMBL" id="CAUYUE010000001">
    <property type="protein sequence ID" value="CAK0737114.1"/>
    <property type="molecule type" value="Genomic_DNA"/>
</dbReference>
<reference evidence="6 7" key="1">
    <citation type="submission" date="2023-10" db="EMBL/GenBank/DDBJ databases">
        <authorList>
            <person name="Maclean D."/>
            <person name="Macfadyen A."/>
        </authorList>
    </citation>
    <scope>NUCLEOTIDE SEQUENCE [LARGE SCALE GENOMIC DNA]</scope>
</reference>
<dbReference type="GO" id="GO:0005507">
    <property type="term" value="F:copper ion binding"/>
    <property type="evidence" value="ECO:0007669"/>
    <property type="project" value="InterPro"/>
</dbReference>
<comment type="caution">
    <text evidence="6">The sequence shown here is derived from an EMBL/GenBank/DDBJ whole genome shotgun (WGS) entry which is preliminary data.</text>
</comment>
<sequence>MMAGSRATLGLFLIGCCSLSSALPPSSAPAMAPSLGSEIPTVRIQSRVPLPTLPVLQDSYTLNIGVARIVGPGDNTSADDPYVEFTGRVYNNQLVSGLVRVKQGNVMRATVCNRLPSAANTINSSFEYGYKAFPLSSGQSYKDPNVAAHHFHGHYGNPGTNNVPCDPLPPAGVSCYRGDNIFADIMPGRCNEYQYDISRVTAPGTFWMHPHHQGSTSLMMQSCSVPVVLDENPEGGFDYLATPSCERFRSIFMPDNEVIMHMQTFMMAVEPNNTDLPDPSPGPTDDGYIAVAEKSVPQDPFCCSGPNKDNLGAGNWTGVNGDNSTGDDWAASVSQEPFYVSGDNSQFTVINGVYQPIIQMTAGQVYRWRMVQASTMKWMDLSLNGSGCHWGIYSRDGNFLRSFPRMTDHIVMSAANRVDVLVVCEPGTYQLGTGQGPLGHDPHCESSHCELLNQTTLATLEVSAQGGSTVNTSAPFGEPECEPRFPTYLNDLRNTPASVDKVTSITFKGLLNFTNSQQLAGPDSGNCLINSLINNEGQPMQEVLGEVTELFVDNIDQHPYHHHVQPYQIVALGNDSDEMNAWWRVGDYVDTLLLPSSGLKNATVRWVPGPGEITGVGYALLHCHISPHSDEGCIMKTQLLEQKYSNPYPGGLSNGAAAGITIAVLIMFFAAVVAPIAWCKHVKRRRRSAERAAQEESRARLVTPEQDSEKV</sequence>
<feature type="region of interest" description="Disordered" evidence="2">
    <location>
        <begin position="690"/>
        <end position="711"/>
    </location>
</feature>
<gene>
    <name evidence="6" type="ORF">CVIRNUC_000857</name>
</gene>
<feature type="compositionally biased region" description="Basic and acidic residues" evidence="2">
    <location>
        <begin position="690"/>
        <end position="699"/>
    </location>
</feature>
<feature type="chain" id="PRO_5043920257" description="Plastocyanin-like domain-containing protein" evidence="4">
    <location>
        <begin position="23"/>
        <end position="711"/>
    </location>
</feature>
<keyword evidence="4" id="KW-0732">Signal</keyword>
<dbReference type="InterPro" id="IPR011706">
    <property type="entry name" value="Cu-oxidase_C"/>
</dbReference>
<keyword evidence="3" id="KW-0812">Transmembrane</keyword>
<proteinExistence type="inferred from homology"/>
<dbReference type="Proteomes" id="UP001314263">
    <property type="component" value="Unassembled WGS sequence"/>
</dbReference>
<organism evidence="6 7">
    <name type="scientific">Coccomyxa viridis</name>
    <dbReference type="NCBI Taxonomy" id="1274662"/>
    <lineage>
        <taxon>Eukaryota</taxon>
        <taxon>Viridiplantae</taxon>
        <taxon>Chlorophyta</taxon>
        <taxon>core chlorophytes</taxon>
        <taxon>Trebouxiophyceae</taxon>
        <taxon>Trebouxiophyceae incertae sedis</taxon>
        <taxon>Coccomyxaceae</taxon>
        <taxon>Coccomyxa</taxon>
    </lineage>
</organism>
<keyword evidence="3" id="KW-1133">Transmembrane helix</keyword>
<evidence type="ECO:0000313" key="7">
    <source>
        <dbReference type="Proteomes" id="UP001314263"/>
    </source>
</evidence>
<evidence type="ECO:0000256" key="1">
    <source>
        <dbReference type="ARBA" id="ARBA00010609"/>
    </source>
</evidence>
<accession>A0AAV1HUC0</accession>
<comment type="similarity">
    <text evidence="1">Belongs to the multicopper oxidase family.</text>
</comment>
<dbReference type="AlphaFoldDB" id="A0AAV1HUC0"/>
<dbReference type="Pfam" id="PF07731">
    <property type="entry name" value="Cu-oxidase_2"/>
    <property type="match status" value="1"/>
</dbReference>
<evidence type="ECO:0000259" key="5">
    <source>
        <dbReference type="Pfam" id="PF07731"/>
    </source>
</evidence>
<dbReference type="InterPro" id="IPR045087">
    <property type="entry name" value="Cu-oxidase_fam"/>
</dbReference>
<feature type="domain" description="Plastocyanin-like" evidence="5">
    <location>
        <begin position="529"/>
        <end position="636"/>
    </location>
</feature>
<keyword evidence="7" id="KW-1185">Reference proteome</keyword>
<evidence type="ECO:0000313" key="6">
    <source>
        <dbReference type="EMBL" id="CAK0737114.1"/>
    </source>
</evidence>
<name>A0AAV1HUC0_9CHLO</name>
<dbReference type="SUPFAM" id="SSF49503">
    <property type="entry name" value="Cupredoxins"/>
    <property type="match status" value="3"/>
</dbReference>